<evidence type="ECO:0000313" key="2">
    <source>
        <dbReference type="Proteomes" id="UP000576550"/>
    </source>
</evidence>
<comment type="caution">
    <text evidence="1">The sequence shown here is derived from an EMBL/GenBank/DDBJ whole genome shotgun (WGS) entry which is preliminary data.</text>
</comment>
<dbReference type="AlphaFoldDB" id="A0A832QDJ8"/>
<proteinExistence type="predicted"/>
<protein>
    <submittedName>
        <fullName evidence="1">Uncharacterized protein</fullName>
    </submittedName>
</protein>
<evidence type="ECO:0000313" key="1">
    <source>
        <dbReference type="EMBL" id="HHX99383.1"/>
    </source>
</evidence>
<organism evidence="1 2">
    <name type="scientific">Candidatus Dojkabacteria bacterium</name>
    <dbReference type="NCBI Taxonomy" id="2099670"/>
    <lineage>
        <taxon>Bacteria</taxon>
        <taxon>Candidatus Dojkabacteria</taxon>
    </lineage>
</organism>
<dbReference type="EMBL" id="DUTP01000003">
    <property type="protein sequence ID" value="HHX99383.1"/>
    <property type="molecule type" value="Genomic_DNA"/>
</dbReference>
<dbReference type="Proteomes" id="UP000576550">
    <property type="component" value="Unassembled WGS sequence"/>
</dbReference>
<reference evidence="1 2" key="1">
    <citation type="journal article" date="2020" name="Biotechnol. Biofuels">
        <title>New insights from the biogas microbiome by comprehensive genome-resolved metagenomics of nearly 1600 species originating from multiple anaerobic digesters.</title>
        <authorList>
            <person name="Campanaro S."/>
            <person name="Treu L."/>
            <person name="Rodriguez-R L.M."/>
            <person name="Kovalovszki A."/>
            <person name="Ziels R.M."/>
            <person name="Maus I."/>
            <person name="Zhu X."/>
            <person name="Kougias P.G."/>
            <person name="Basile A."/>
            <person name="Luo G."/>
            <person name="Schluter A."/>
            <person name="Konstantinidis K.T."/>
            <person name="Angelidaki I."/>
        </authorList>
    </citation>
    <scope>NUCLEOTIDE SEQUENCE [LARGE SCALE GENOMIC DNA]</scope>
    <source>
        <strain evidence="1">AS05jafATM_89</strain>
    </source>
</reference>
<name>A0A832QDJ8_9BACT</name>
<accession>A0A832QDJ8</accession>
<sequence length="123" mass="14945">MAEQINLLKAFEVIEDQKVGLYRLIKVNYRNQYIEQLVVGALFWAYLAQEEEHLTSEKFLEIGERELKNFSASDRLEVLIILKTFWERTVFFDEFLKKYQDRFVGEEVKIKIRRPPRTRIKHY</sequence>
<gene>
    <name evidence="1" type="ORF">GX533_01730</name>
</gene>